<dbReference type="EMBL" id="BLKS01000001">
    <property type="protein sequence ID" value="GFG54470.1"/>
    <property type="molecule type" value="Genomic_DNA"/>
</dbReference>
<reference evidence="3" key="3">
    <citation type="submission" date="2020-02" db="EMBL/GenBank/DDBJ databases">
        <authorList>
            <person name="Matsumoto Y."/>
            <person name="Motooka D."/>
            <person name="Nakamura S."/>
        </authorList>
    </citation>
    <scope>NUCLEOTIDE SEQUENCE</scope>
    <source>
        <strain evidence="3">JCM 6377</strain>
    </source>
</reference>
<dbReference type="SMART" id="SM00886">
    <property type="entry name" value="Dabb"/>
    <property type="match status" value="1"/>
</dbReference>
<dbReference type="PANTHER" id="PTHR33178">
    <property type="match status" value="1"/>
</dbReference>
<dbReference type="PROSITE" id="PS51502">
    <property type="entry name" value="S_R_A_B_BARREL"/>
    <property type="match status" value="1"/>
</dbReference>
<evidence type="ECO:0000313" key="3">
    <source>
        <dbReference type="EMBL" id="GFG54470.1"/>
    </source>
</evidence>
<dbReference type="Gene3D" id="3.30.70.100">
    <property type="match status" value="1"/>
</dbReference>
<gene>
    <name evidence="4" type="ORF">CQY20_00670</name>
    <name evidence="3" type="ORF">MAGR_59110</name>
</gene>
<dbReference type="SUPFAM" id="SSF54909">
    <property type="entry name" value="Dimeric alpha+beta barrel"/>
    <property type="match status" value="1"/>
</dbReference>
<dbReference type="AlphaFoldDB" id="A0A2A7NGG3"/>
<proteinExistence type="predicted"/>
<dbReference type="InterPro" id="IPR044662">
    <property type="entry name" value="HS1/DABB1-like"/>
</dbReference>
<evidence type="ECO:0000259" key="2">
    <source>
        <dbReference type="PROSITE" id="PS51502"/>
    </source>
</evidence>
<accession>A0A2A7NGG3</accession>
<dbReference type="EMBL" id="PDCP01000001">
    <property type="protein sequence ID" value="PEG43135.1"/>
    <property type="molecule type" value="Genomic_DNA"/>
</dbReference>
<sequence>MIDHVIAFKAPDLDADEEKELFAKLAELQHVPGVREFSLGRNFGARSRGFDVCMRITFDTREDLDAYEAHPIHREVVAYNRQVTQEHICFDFESTV</sequence>
<name>A0A2A7NGG3_MYCAG</name>
<dbReference type="InterPro" id="IPR011008">
    <property type="entry name" value="Dimeric_a/b-barrel"/>
</dbReference>
<reference evidence="3 6" key="2">
    <citation type="journal article" date="2019" name="Emerg. Microbes Infect.">
        <title>Comprehensive subspecies identification of 175 nontuberculous mycobacteria species based on 7547 genomic profiles.</title>
        <authorList>
            <person name="Matsumoto Y."/>
            <person name="Kinjo T."/>
            <person name="Motooka D."/>
            <person name="Nabeya D."/>
            <person name="Jung N."/>
            <person name="Uechi K."/>
            <person name="Horii T."/>
            <person name="Iida T."/>
            <person name="Fujita J."/>
            <person name="Nakamura S."/>
        </authorList>
    </citation>
    <scope>NUCLEOTIDE SEQUENCE [LARGE SCALE GENOMIC DNA]</scope>
    <source>
        <strain evidence="3 6">JCM 6377</strain>
    </source>
</reference>
<organism evidence="4 5">
    <name type="scientific">Mycolicibacterium agri</name>
    <name type="common">Mycobacterium agri</name>
    <dbReference type="NCBI Taxonomy" id="36811"/>
    <lineage>
        <taxon>Bacteria</taxon>
        <taxon>Bacillati</taxon>
        <taxon>Actinomycetota</taxon>
        <taxon>Actinomycetes</taxon>
        <taxon>Mycobacteriales</taxon>
        <taxon>Mycobacteriaceae</taxon>
        <taxon>Mycolicibacterium</taxon>
    </lineage>
</organism>
<evidence type="ECO:0000256" key="1">
    <source>
        <dbReference type="ARBA" id="ARBA00011738"/>
    </source>
</evidence>
<dbReference type="OrthoDB" id="6637496at2"/>
<dbReference type="PANTHER" id="PTHR33178:SF10">
    <property type="entry name" value="STRESS-RESPONSE A_B BARREL DOMAIN-CONTAINING PROTEIN"/>
    <property type="match status" value="1"/>
</dbReference>
<feature type="domain" description="Stress-response A/B barrel" evidence="2">
    <location>
        <begin position="2"/>
        <end position="92"/>
    </location>
</feature>
<reference evidence="4 5" key="1">
    <citation type="submission" date="2017-10" db="EMBL/GenBank/DDBJ databases">
        <title>The new phylogeny of genus Mycobacterium.</title>
        <authorList>
            <person name="Tortoli E."/>
            <person name="Trovato A."/>
            <person name="Cirillo D.M."/>
        </authorList>
    </citation>
    <scope>NUCLEOTIDE SEQUENCE [LARGE SCALE GENOMIC DNA]</scope>
    <source>
        <strain evidence="4 5">CCUG37673</strain>
    </source>
</reference>
<comment type="subunit">
    <text evidence="1">Homodimer.</text>
</comment>
<protein>
    <recommendedName>
        <fullName evidence="2">Stress-response A/B barrel domain-containing protein</fullName>
    </recommendedName>
</protein>
<keyword evidence="5" id="KW-1185">Reference proteome</keyword>
<dbReference type="Proteomes" id="UP000465302">
    <property type="component" value="Unassembled WGS sequence"/>
</dbReference>
<comment type="caution">
    <text evidence="4">The sequence shown here is derived from an EMBL/GenBank/DDBJ whole genome shotgun (WGS) entry which is preliminary data.</text>
</comment>
<dbReference type="RefSeq" id="WP_097937708.1">
    <property type="nucleotide sequence ID" value="NZ_BLKS01000001.1"/>
</dbReference>
<evidence type="ECO:0000313" key="5">
    <source>
        <dbReference type="Proteomes" id="UP000220914"/>
    </source>
</evidence>
<dbReference type="Proteomes" id="UP000220914">
    <property type="component" value="Unassembled WGS sequence"/>
</dbReference>
<evidence type="ECO:0000313" key="6">
    <source>
        <dbReference type="Proteomes" id="UP000465302"/>
    </source>
</evidence>
<dbReference type="Pfam" id="PF07876">
    <property type="entry name" value="Dabb"/>
    <property type="match status" value="1"/>
</dbReference>
<dbReference type="InterPro" id="IPR013097">
    <property type="entry name" value="Dabb"/>
</dbReference>
<evidence type="ECO:0000313" key="4">
    <source>
        <dbReference type="EMBL" id="PEG43135.1"/>
    </source>
</evidence>